<gene>
    <name evidence="2" type="ORF">CEP54_006589</name>
</gene>
<evidence type="ECO:0000256" key="1">
    <source>
        <dbReference type="SAM" id="MobiDB-lite"/>
    </source>
</evidence>
<protein>
    <submittedName>
        <fullName evidence="2">Uncharacterized protein</fullName>
    </submittedName>
</protein>
<sequence>MDSGSFSYHTSGNQANHASTQVNGNIGHHMRIHNAYFDSSRATPIENPHSLPSVTENFYFGSIQALEEDHGSHGESEPMPRQSPTINKKDAEYISSVGTRINDKYTLLLGRTASLKANSFKKLRYKAESQKGRIDIQVRVIKQWDSSILEPQNAVPDYRMSQRIGELRTRFREIHNKLNDAVDELPRSSKRGQSPTKEAHINSSKVGKSPKKPKSPETPVVTKRAQVFKNLTKLFDKIELDIVAIGSHVYHLSACPSPFESTKGFGTLFVSSSATRTLYRHLCQACPLNSREQVHCHTALVGLVPEKEPECIVPDDIAITTHHVAIESTFHKGNYIWFEAHSVLRLPAGDSEAVCSEPSSPVAVVVDGLRERLRRDSGYSSTSDSWPRERVQLDTESYHIKVCPGSLAQGGEGVAMCIGNNQESGCHEMLYLDKDKRPDTSCKPLNLSDILQHGEERWHQRHPHLFKRSHRLKDDRYKIAFKVAEAALRYGWREWLGDAWGLRDIEFYPYESERMPFLRAKIFKHGCGKLEKFMPKLGFVLLQVGLWERLIHDKDLENQLSRLGTNTSAEFQEAVRYCVEFATYGDCHGDDNDFQQTFYQKVISPLRGTAKAVERESEVCEKPGAINRY</sequence>
<feature type="region of interest" description="Disordered" evidence="1">
    <location>
        <begin position="1"/>
        <end position="21"/>
    </location>
</feature>
<comment type="caution">
    <text evidence="2">The sequence shown here is derived from an EMBL/GenBank/DDBJ whole genome shotgun (WGS) entry which is preliminary data.</text>
</comment>
<proteinExistence type="predicted"/>
<name>A0A428Q5Z5_9HYPO</name>
<organism evidence="2 3">
    <name type="scientific">Fusarium duplospermum</name>
    <dbReference type="NCBI Taxonomy" id="1325734"/>
    <lineage>
        <taxon>Eukaryota</taxon>
        <taxon>Fungi</taxon>
        <taxon>Dikarya</taxon>
        <taxon>Ascomycota</taxon>
        <taxon>Pezizomycotina</taxon>
        <taxon>Sordariomycetes</taxon>
        <taxon>Hypocreomycetidae</taxon>
        <taxon>Hypocreales</taxon>
        <taxon>Nectriaceae</taxon>
        <taxon>Fusarium</taxon>
        <taxon>Fusarium solani species complex</taxon>
    </lineage>
</organism>
<evidence type="ECO:0000313" key="3">
    <source>
        <dbReference type="Proteomes" id="UP000288168"/>
    </source>
</evidence>
<reference evidence="2 3" key="1">
    <citation type="submission" date="2017-06" db="EMBL/GenBank/DDBJ databases">
        <title>Comparative genomic analysis of Ambrosia Fusariam Clade fungi.</title>
        <authorList>
            <person name="Stajich J.E."/>
            <person name="Carrillo J."/>
            <person name="Kijimoto T."/>
            <person name="Eskalen A."/>
            <person name="O'Donnell K."/>
            <person name="Kasson M."/>
        </authorList>
    </citation>
    <scope>NUCLEOTIDE SEQUENCE [LARGE SCALE GENOMIC DNA]</scope>
    <source>
        <strain evidence="2 3">NRRL62584</strain>
    </source>
</reference>
<dbReference type="Proteomes" id="UP000288168">
    <property type="component" value="Unassembled WGS sequence"/>
</dbReference>
<accession>A0A428Q5Z5</accession>
<dbReference type="EMBL" id="NKCI01000056">
    <property type="protein sequence ID" value="RSL60725.1"/>
    <property type="molecule type" value="Genomic_DNA"/>
</dbReference>
<dbReference type="OrthoDB" id="5088573at2759"/>
<keyword evidence="3" id="KW-1185">Reference proteome</keyword>
<evidence type="ECO:0000313" key="2">
    <source>
        <dbReference type="EMBL" id="RSL60725.1"/>
    </source>
</evidence>
<feature type="region of interest" description="Disordered" evidence="1">
    <location>
        <begin position="182"/>
        <end position="221"/>
    </location>
</feature>
<dbReference type="AlphaFoldDB" id="A0A428Q5Z5"/>